<comment type="similarity">
    <text evidence="1 3">Belongs to the tektin family.</text>
</comment>
<dbReference type="PANTHER" id="PTHR19960">
    <property type="entry name" value="TEKTIN"/>
    <property type="match status" value="1"/>
</dbReference>
<dbReference type="GO" id="GO:0060271">
    <property type="term" value="P:cilium assembly"/>
    <property type="evidence" value="ECO:0007669"/>
    <property type="project" value="UniProtKB-UniRule"/>
</dbReference>
<comment type="subcellular location">
    <subcellularLocation>
        <location evidence="3">Cytoplasm</location>
        <location evidence="3">Cytoskeleton</location>
        <location evidence="3">Cilium axoneme</location>
    </subcellularLocation>
</comment>
<proteinExistence type="inferred from homology"/>
<evidence type="ECO:0000256" key="3">
    <source>
        <dbReference type="RuleBase" id="RU367040"/>
    </source>
</evidence>
<dbReference type="InterPro" id="IPR000435">
    <property type="entry name" value="Tektins"/>
</dbReference>
<evidence type="ECO:0000256" key="2">
    <source>
        <dbReference type="ARBA" id="ARBA00022490"/>
    </source>
</evidence>
<dbReference type="PANTHER" id="PTHR19960:SF7">
    <property type="entry name" value="TEKTIN"/>
    <property type="match status" value="1"/>
</dbReference>
<keyword evidence="2" id="KW-0963">Cytoplasm</keyword>
<organism evidence="5 6">
    <name type="scientific">Anas platyrhynchos</name>
    <name type="common">Mallard</name>
    <name type="synonym">Anas boschas</name>
    <dbReference type="NCBI Taxonomy" id="8839"/>
    <lineage>
        <taxon>Eukaryota</taxon>
        <taxon>Metazoa</taxon>
        <taxon>Chordata</taxon>
        <taxon>Craniata</taxon>
        <taxon>Vertebrata</taxon>
        <taxon>Euteleostomi</taxon>
        <taxon>Archelosauria</taxon>
        <taxon>Archosauria</taxon>
        <taxon>Dinosauria</taxon>
        <taxon>Saurischia</taxon>
        <taxon>Theropoda</taxon>
        <taxon>Coelurosauria</taxon>
        <taxon>Aves</taxon>
        <taxon>Neognathae</taxon>
        <taxon>Galloanserae</taxon>
        <taxon>Anseriformes</taxon>
        <taxon>Anatidae</taxon>
        <taxon>Anatinae</taxon>
        <taxon>Anas</taxon>
    </lineage>
</organism>
<dbReference type="GO" id="GO:0015630">
    <property type="term" value="C:microtubule cytoskeleton"/>
    <property type="evidence" value="ECO:0007669"/>
    <property type="project" value="UniProtKB-UniRule"/>
</dbReference>
<dbReference type="GO" id="GO:0005634">
    <property type="term" value="C:nucleus"/>
    <property type="evidence" value="ECO:0007669"/>
    <property type="project" value="TreeGrafter"/>
</dbReference>
<evidence type="ECO:0000313" key="5">
    <source>
        <dbReference type="Ensembl" id="ENSAPLP00020014855.1"/>
    </source>
</evidence>
<reference evidence="5" key="2">
    <citation type="submission" date="2025-08" db="UniProtKB">
        <authorList>
            <consortium name="Ensembl"/>
        </authorList>
    </citation>
    <scope>IDENTIFICATION</scope>
</reference>
<evidence type="ECO:0000313" key="6">
    <source>
        <dbReference type="Proteomes" id="UP000694400"/>
    </source>
</evidence>
<dbReference type="Proteomes" id="UP000694400">
    <property type="component" value="Chromosome 24"/>
</dbReference>
<evidence type="ECO:0000256" key="4">
    <source>
        <dbReference type="SAM" id="MobiDB-lite"/>
    </source>
</evidence>
<sequence>MLIFCSLAVACSGEMATLSVKPGQRFTVPDWHTNANLISADAESQRSASHRVRQETRALRNETNNQAKWDEHDNQTRLTERISSVNRWKETLDKCLADIDEEIDALAKVCWEDRWLEINLRF</sequence>
<keyword evidence="3" id="KW-0282">Flagellum</keyword>
<keyword evidence="3" id="KW-0969">Cilium</keyword>
<evidence type="ECO:0000256" key="1">
    <source>
        <dbReference type="ARBA" id="ARBA00007209"/>
    </source>
</evidence>
<accession>A0A8B9T246</accession>
<protein>
    <recommendedName>
        <fullName evidence="3">Tektin</fullName>
    </recommendedName>
</protein>
<dbReference type="GO" id="GO:0060294">
    <property type="term" value="P:cilium movement involved in cell motility"/>
    <property type="evidence" value="ECO:0007669"/>
    <property type="project" value="UniProtKB-UniRule"/>
</dbReference>
<feature type="region of interest" description="Disordered" evidence="4">
    <location>
        <begin position="44"/>
        <end position="67"/>
    </location>
</feature>
<dbReference type="Pfam" id="PF03148">
    <property type="entry name" value="Tektin"/>
    <property type="match status" value="1"/>
</dbReference>
<reference evidence="5" key="1">
    <citation type="submission" date="2019-08" db="EMBL/GenBank/DDBJ databases">
        <title>Three high-quality genomes provides insights into domestication of ducks.</title>
        <authorList>
            <person name="Hou Z.C."/>
            <person name="Zhu F."/>
            <person name="Yin Z.T."/>
            <person name="Zhang F."/>
        </authorList>
    </citation>
    <scope>NUCLEOTIDE SEQUENCE [LARGE SCALE GENOMIC DNA]</scope>
</reference>
<dbReference type="InterPro" id="IPR048256">
    <property type="entry name" value="Tektin-like"/>
</dbReference>
<dbReference type="AlphaFoldDB" id="A0A8B9T246"/>
<reference evidence="5" key="3">
    <citation type="submission" date="2025-09" db="UniProtKB">
        <authorList>
            <consortium name="Ensembl"/>
        </authorList>
    </citation>
    <scope>IDENTIFICATION</scope>
</reference>
<name>A0A8B9T246_ANAPL</name>
<dbReference type="GO" id="GO:0005930">
    <property type="term" value="C:axoneme"/>
    <property type="evidence" value="ECO:0007669"/>
    <property type="project" value="UniProtKB-SubCell"/>
</dbReference>
<keyword evidence="3" id="KW-0966">Cell projection</keyword>
<dbReference type="Ensembl" id="ENSAPLT00020016006.1">
    <property type="protein sequence ID" value="ENSAPLP00020014855.1"/>
    <property type="gene ID" value="ENSAPLG00020010790.1"/>
</dbReference>